<dbReference type="InterPro" id="IPR021941">
    <property type="entry name" value="DUF3556_TM"/>
</dbReference>
<name>A0ABW0MY03_9ACTN</name>
<protein>
    <submittedName>
        <fullName evidence="2">DUF3556 domain-containing protein</fullName>
    </submittedName>
</protein>
<dbReference type="Proteomes" id="UP001595956">
    <property type="component" value="Unassembled WGS sequence"/>
</dbReference>
<dbReference type="Pfam" id="PF12077">
    <property type="entry name" value="DUF3556"/>
    <property type="match status" value="1"/>
</dbReference>
<evidence type="ECO:0000313" key="2">
    <source>
        <dbReference type="EMBL" id="MFC5492945.1"/>
    </source>
</evidence>
<comment type="caution">
    <text evidence="2">The sequence shown here is derived from an EMBL/GenBank/DDBJ whole genome shotgun (WGS) entry which is preliminary data.</text>
</comment>
<proteinExistence type="predicted"/>
<dbReference type="EMBL" id="JBHSMD010000002">
    <property type="protein sequence ID" value="MFC5492945.1"/>
    <property type="molecule type" value="Genomic_DNA"/>
</dbReference>
<keyword evidence="1" id="KW-0812">Transmembrane</keyword>
<keyword evidence="3" id="KW-1185">Reference proteome</keyword>
<sequence>MGFLQPNLPDLDLEAWRTGTRAERMRPMARHVAEVGFGTPDVVFLMYVLKIGLYAGGGLLFALSTSGVDGITDIGAFQKVVLWTLLFEVLGLGCGFGPLNLRMTPPLGSFLYWLRPNTVRLPPWPGRVPLTRGTRRTPVDVLLYAALLLTTLWALLSPGPVVERERVAAMLVALALVGLRDKTIFLAARAEVYGTLSVTFLLTGADVVVAAQLVMLAIWWGAATSKLNRHFPYVVQVMMSNSPVLRSRRIKRGWHRSFPDDLRPSWRAYTLAHLGTAVEYAVPLVLFLSHGGWVTTVAAVVMIAFHLQILTSFPMGVPLEWNVFMIYGILALFVEHADYGLGDVTTWWPIALLMGVVVGTVVVGNLSPARVSFLPGMRYYAGNWDTSYWCFTEDALAKLDAGTVKSSLLPHQQLEKIYGPEQAELPQYIGYAFRSMHSHGRALFTLIPRVLSDRDEDDYRVIEGELVAGAVLGWNFGDGHFHNEQLIAALQERCGFEEGEVRVVLLEAQPIHRQTQRYRLVDAAEGELERGYVAVADMCARQPCDTDVPVTVTGDRRTRPHRAESGT</sequence>
<dbReference type="RefSeq" id="WP_345171598.1">
    <property type="nucleotide sequence ID" value="NZ_BAABFQ010000003.1"/>
</dbReference>
<keyword evidence="1" id="KW-0472">Membrane</keyword>
<feature type="transmembrane region" description="Helical" evidence="1">
    <location>
        <begin position="141"/>
        <end position="161"/>
    </location>
</feature>
<feature type="transmembrane region" description="Helical" evidence="1">
    <location>
        <begin position="317"/>
        <end position="334"/>
    </location>
</feature>
<feature type="transmembrane region" description="Helical" evidence="1">
    <location>
        <begin position="346"/>
        <end position="368"/>
    </location>
</feature>
<feature type="transmembrane region" description="Helical" evidence="1">
    <location>
        <begin position="200"/>
        <end position="222"/>
    </location>
</feature>
<feature type="transmembrane region" description="Helical" evidence="1">
    <location>
        <begin position="280"/>
        <end position="305"/>
    </location>
</feature>
<reference evidence="3" key="1">
    <citation type="journal article" date="2019" name="Int. J. Syst. Evol. Microbiol.">
        <title>The Global Catalogue of Microorganisms (GCM) 10K type strain sequencing project: providing services to taxonomists for standard genome sequencing and annotation.</title>
        <authorList>
            <consortium name="The Broad Institute Genomics Platform"/>
            <consortium name="The Broad Institute Genome Sequencing Center for Infectious Disease"/>
            <person name="Wu L."/>
            <person name="Ma J."/>
        </authorList>
    </citation>
    <scope>NUCLEOTIDE SEQUENCE [LARGE SCALE GENOMIC DNA]</scope>
    <source>
        <strain evidence="3">KACC 13778</strain>
    </source>
</reference>
<organism evidence="2 3">
    <name type="scientific">Nocardioides caricicola</name>
    <dbReference type="NCBI Taxonomy" id="634770"/>
    <lineage>
        <taxon>Bacteria</taxon>
        <taxon>Bacillati</taxon>
        <taxon>Actinomycetota</taxon>
        <taxon>Actinomycetes</taxon>
        <taxon>Propionibacteriales</taxon>
        <taxon>Nocardioidaceae</taxon>
        <taxon>Nocardioides</taxon>
    </lineage>
</organism>
<accession>A0ABW0MY03</accession>
<evidence type="ECO:0000256" key="1">
    <source>
        <dbReference type="SAM" id="Phobius"/>
    </source>
</evidence>
<feature type="transmembrane region" description="Helical" evidence="1">
    <location>
        <begin position="47"/>
        <end position="68"/>
    </location>
</feature>
<evidence type="ECO:0000313" key="3">
    <source>
        <dbReference type="Proteomes" id="UP001595956"/>
    </source>
</evidence>
<keyword evidence="1" id="KW-1133">Transmembrane helix</keyword>
<gene>
    <name evidence="2" type="ORF">ACFPKY_07530</name>
</gene>